<dbReference type="GO" id="GO:0006368">
    <property type="term" value="P:transcription elongation by RNA polymerase II"/>
    <property type="evidence" value="ECO:0007669"/>
    <property type="project" value="TreeGrafter"/>
</dbReference>
<dbReference type="Proteomes" id="UP000750334">
    <property type="component" value="Unassembled WGS sequence"/>
</dbReference>
<protein>
    <recommendedName>
        <fullName evidence="10">Bromo domain-containing protein</fullName>
    </recommendedName>
</protein>
<keyword evidence="5 8" id="KW-0103">Bromodomain</keyword>
<reference evidence="11 12" key="1">
    <citation type="submission" date="2020-11" db="EMBL/GenBank/DDBJ databases">
        <title>Kefir isolates.</title>
        <authorList>
            <person name="Marcisauskas S."/>
            <person name="Kim Y."/>
            <person name="Blasche S."/>
        </authorList>
    </citation>
    <scope>NUCLEOTIDE SEQUENCE [LARGE SCALE GENOMIC DNA]</scope>
    <source>
        <strain evidence="11 12">OG2</strain>
    </source>
</reference>
<dbReference type="PROSITE" id="PS50014">
    <property type="entry name" value="BROMODOMAIN_2"/>
    <property type="match status" value="2"/>
</dbReference>
<keyword evidence="2" id="KW-0677">Repeat</keyword>
<evidence type="ECO:0000256" key="7">
    <source>
        <dbReference type="ARBA" id="ARBA00023242"/>
    </source>
</evidence>
<proteinExistence type="predicted"/>
<feature type="compositionally biased region" description="Polar residues" evidence="9">
    <location>
        <begin position="519"/>
        <end position="535"/>
    </location>
</feature>
<evidence type="ECO:0000256" key="6">
    <source>
        <dbReference type="ARBA" id="ARBA00023163"/>
    </source>
</evidence>
<evidence type="ECO:0000313" key="11">
    <source>
        <dbReference type="EMBL" id="KAG0658273.1"/>
    </source>
</evidence>
<keyword evidence="12" id="KW-1185">Reference proteome</keyword>
<dbReference type="InterPro" id="IPR036427">
    <property type="entry name" value="Bromodomain-like_sf"/>
</dbReference>
<evidence type="ECO:0000256" key="3">
    <source>
        <dbReference type="ARBA" id="ARBA00022853"/>
    </source>
</evidence>
<evidence type="ECO:0000256" key="8">
    <source>
        <dbReference type="PROSITE-ProRule" id="PRU00035"/>
    </source>
</evidence>
<evidence type="ECO:0000259" key="10">
    <source>
        <dbReference type="PROSITE" id="PS50014"/>
    </source>
</evidence>
<evidence type="ECO:0000256" key="2">
    <source>
        <dbReference type="ARBA" id="ARBA00022737"/>
    </source>
</evidence>
<feature type="domain" description="Bromo" evidence="10">
    <location>
        <begin position="77"/>
        <end position="138"/>
    </location>
</feature>
<dbReference type="GO" id="GO:0006338">
    <property type="term" value="P:chromatin remodeling"/>
    <property type="evidence" value="ECO:0007669"/>
    <property type="project" value="InterPro"/>
</dbReference>
<dbReference type="AlphaFoldDB" id="A0A9P6VXW9"/>
<evidence type="ECO:0000256" key="1">
    <source>
        <dbReference type="ARBA" id="ARBA00004123"/>
    </source>
</evidence>
<dbReference type="Pfam" id="PF00439">
    <property type="entry name" value="Bromodomain"/>
    <property type="match status" value="2"/>
</dbReference>
<dbReference type="SUPFAM" id="SSF47370">
    <property type="entry name" value="Bromodomain"/>
    <property type="match status" value="2"/>
</dbReference>
<keyword evidence="4" id="KW-0805">Transcription regulation</keyword>
<dbReference type="CDD" id="cd04369">
    <property type="entry name" value="Bromodomain"/>
    <property type="match status" value="1"/>
</dbReference>
<dbReference type="Gene3D" id="1.20.920.10">
    <property type="entry name" value="Bromodomain-like"/>
    <property type="match status" value="2"/>
</dbReference>
<comment type="subcellular location">
    <subcellularLocation>
        <location evidence="1">Nucleus</location>
    </subcellularLocation>
</comment>
<dbReference type="SMART" id="SM00297">
    <property type="entry name" value="BROMO"/>
    <property type="match status" value="2"/>
</dbReference>
<dbReference type="GO" id="GO:0003682">
    <property type="term" value="F:chromatin binding"/>
    <property type="evidence" value="ECO:0007669"/>
    <property type="project" value="TreeGrafter"/>
</dbReference>
<dbReference type="OrthoDB" id="1742084at2759"/>
<sequence>MPPKKRKLDDDSTEESPKYVAGKVVRTGANPPIEYSDPFRPDSELFRDEWSIPRFNAFVTYTLDHLREVYPTIFKDFIKLPSRKFHPQYYYKIDQPISINEIKNRDYEYADGTRDFLLDVELLAKNCASYNEEDSLIVKNAYQMVNYIEYEALKAKNVDKNYVINDSVRDKLLALFEKIEKATAKKITDYVTDLTANLQDADDDEFMLAEPFMELVDKEELPEYYEVIHRPTALSIIKRNLIDGQYPKVYDFITEIHLVFDNAFVFNSATSLIYQSAQALLEYFITLYREMFNELKELKDHGEMVLEVQPNEYEKFLGHRKVDQKTTTVNEESDDDFDDFNHVEGLGNGYARNMLTEDYLLGPEHVASMKLKADESNKSPIITEKINKRLETPKFNILKSLKKDSVSDQFKTDKKFYTLIEEISIFTSKGLYIQGINPMQGTKPSSNQNWLEYNFIGNKINQNENIFSLSLDPIQTYLTVIAKVKISKLRSSLHLNNDLVRPRNEPKAVLSVPHINGDGTPSVQAQGKNYENQSDNETHNEKFDIHLNEGLNLLEYECYTPGESTDVITSADNKEVMKFWINVFP</sequence>
<name>A0A9P6VXW9_MAUEX</name>
<dbReference type="EMBL" id="PUHR01000216">
    <property type="protein sequence ID" value="KAG0658273.1"/>
    <property type="molecule type" value="Genomic_DNA"/>
</dbReference>
<gene>
    <name evidence="11" type="ORF">C6P45_002209</name>
</gene>
<accession>A0A9P6VXW9</accession>
<dbReference type="InterPro" id="IPR037382">
    <property type="entry name" value="Rsc/polybromo"/>
</dbReference>
<evidence type="ECO:0000256" key="5">
    <source>
        <dbReference type="ARBA" id="ARBA00023117"/>
    </source>
</evidence>
<evidence type="ECO:0000256" key="4">
    <source>
        <dbReference type="ARBA" id="ARBA00023015"/>
    </source>
</evidence>
<dbReference type="GO" id="GO:0016586">
    <property type="term" value="C:RSC-type complex"/>
    <property type="evidence" value="ECO:0007669"/>
    <property type="project" value="InterPro"/>
</dbReference>
<dbReference type="InterPro" id="IPR054551">
    <property type="entry name" value="RSC4_Ig-like"/>
</dbReference>
<dbReference type="PANTHER" id="PTHR16062">
    <property type="entry name" value="SWI/SNF-RELATED"/>
    <property type="match status" value="1"/>
</dbReference>
<evidence type="ECO:0000313" key="12">
    <source>
        <dbReference type="Proteomes" id="UP000750334"/>
    </source>
</evidence>
<dbReference type="InterPro" id="IPR001487">
    <property type="entry name" value="Bromodomain"/>
</dbReference>
<feature type="region of interest" description="Disordered" evidence="9">
    <location>
        <begin position="1"/>
        <end position="21"/>
    </location>
</feature>
<comment type="caution">
    <text evidence="11">The sequence shown here is derived from an EMBL/GenBank/DDBJ whole genome shotgun (WGS) entry which is preliminary data.</text>
</comment>
<dbReference type="Pfam" id="PF24189">
    <property type="entry name" value="Ig_RSC4"/>
    <property type="match status" value="1"/>
</dbReference>
<dbReference type="PANTHER" id="PTHR16062:SF13">
    <property type="entry name" value="CHROMATIN STRUCTURE-REMODELING COMPLEX SUBUNIT RSC4"/>
    <property type="match status" value="1"/>
</dbReference>
<feature type="region of interest" description="Disordered" evidence="9">
    <location>
        <begin position="511"/>
        <end position="536"/>
    </location>
</feature>
<organism evidence="11 12">
    <name type="scientific">Maudiozyma exigua</name>
    <name type="common">Yeast</name>
    <name type="synonym">Kazachstania exigua</name>
    <dbReference type="NCBI Taxonomy" id="34358"/>
    <lineage>
        <taxon>Eukaryota</taxon>
        <taxon>Fungi</taxon>
        <taxon>Dikarya</taxon>
        <taxon>Ascomycota</taxon>
        <taxon>Saccharomycotina</taxon>
        <taxon>Saccharomycetes</taxon>
        <taxon>Saccharomycetales</taxon>
        <taxon>Saccharomycetaceae</taxon>
        <taxon>Maudiozyma</taxon>
    </lineage>
</organism>
<dbReference type="PRINTS" id="PR00503">
    <property type="entry name" value="BROMODOMAIN"/>
</dbReference>
<evidence type="ECO:0000256" key="9">
    <source>
        <dbReference type="SAM" id="MobiDB-lite"/>
    </source>
</evidence>
<feature type="domain" description="Bromo" evidence="10">
    <location>
        <begin position="204"/>
        <end position="274"/>
    </location>
</feature>
<keyword evidence="3" id="KW-0156">Chromatin regulator</keyword>
<keyword evidence="6" id="KW-0804">Transcription</keyword>
<keyword evidence="7" id="KW-0539">Nucleus</keyword>